<evidence type="ECO:0000313" key="1">
    <source>
        <dbReference type="EMBL" id="KZT05099.1"/>
    </source>
</evidence>
<dbReference type="EMBL" id="KV427632">
    <property type="protein sequence ID" value="KZT05099.1"/>
    <property type="molecule type" value="Genomic_DNA"/>
</dbReference>
<dbReference type="InParanoid" id="A0A165DKR3"/>
<dbReference type="STRING" id="1314785.A0A165DKR3"/>
<dbReference type="Proteomes" id="UP000076871">
    <property type="component" value="Unassembled WGS sequence"/>
</dbReference>
<reference evidence="1 2" key="1">
    <citation type="journal article" date="2016" name="Mol. Biol. Evol.">
        <title>Comparative Genomics of Early-Diverging Mushroom-Forming Fungi Provides Insights into the Origins of Lignocellulose Decay Capabilities.</title>
        <authorList>
            <person name="Nagy L.G."/>
            <person name="Riley R."/>
            <person name="Tritt A."/>
            <person name="Adam C."/>
            <person name="Daum C."/>
            <person name="Floudas D."/>
            <person name="Sun H."/>
            <person name="Yadav J.S."/>
            <person name="Pangilinan J."/>
            <person name="Larsson K.H."/>
            <person name="Matsuura K."/>
            <person name="Barry K."/>
            <person name="Labutti K."/>
            <person name="Kuo R."/>
            <person name="Ohm R.A."/>
            <person name="Bhattacharya S.S."/>
            <person name="Shirouzu T."/>
            <person name="Yoshinaga Y."/>
            <person name="Martin F.M."/>
            <person name="Grigoriev I.V."/>
            <person name="Hibbett D.S."/>
        </authorList>
    </citation>
    <scope>NUCLEOTIDE SEQUENCE [LARGE SCALE GENOMIC DNA]</scope>
    <source>
        <strain evidence="1 2">93-53</strain>
    </source>
</reference>
<dbReference type="GeneID" id="63818735"/>
<dbReference type="AlphaFoldDB" id="A0A165DKR3"/>
<dbReference type="RefSeq" id="XP_040762839.1">
    <property type="nucleotide sequence ID" value="XM_040901703.1"/>
</dbReference>
<sequence length="101" mass="11006">MTSKPPYAGKKRCITVFGINVGTTLSAYRCQVLDPREEPQIFSVTYIPSGIVRTKLSREVEIPSVLYYSEDGEVCAIGPEAQARSAASQLEAMTRHGILVG</sequence>
<accession>A0A165DKR3</accession>
<gene>
    <name evidence="1" type="ORF">LAESUDRAFT_242058</name>
</gene>
<proteinExistence type="predicted"/>
<name>A0A165DKR3_9APHY</name>
<organism evidence="1 2">
    <name type="scientific">Laetiporus sulphureus 93-53</name>
    <dbReference type="NCBI Taxonomy" id="1314785"/>
    <lineage>
        <taxon>Eukaryota</taxon>
        <taxon>Fungi</taxon>
        <taxon>Dikarya</taxon>
        <taxon>Basidiomycota</taxon>
        <taxon>Agaricomycotina</taxon>
        <taxon>Agaricomycetes</taxon>
        <taxon>Polyporales</taxon>
        <taxon>Laetiporus</taxon>
    </lineage>
</organism>
<dbReference type="OrthoDB" id="2963168at2759"/>
<protein>
    <submittedName>
        <fullName evidence="1">Uncharacterized protein</fullName>
    </submittedName>
</protein>
<evidence type="ECO:0000313" key="2">
    <source>
        <dbReference type="Proteomes" id="UP000076871"/>
    </source>
</evidence>
<keyword evidence="2" id="KW-1185">Reference proteome</keyword>